<protein>
    <submittedName>
        <fullName evidence="1">Uncharacterized protein</fullName>
    </submittedName>
</protein>
<evidence type="ECO:0000313" key="2">
    <source>
        <dbReference type="Proteomes" id="UP001178507"/>
    </source>
</evidence>
<reference evidence="1" key="1">
    <citation type="submission" date="2023-08" db="EMBL/GenBank/DDBJ databases">
        <authorList>
            <person name="Chen Y."/>
            <person name="Shah S."/>
            <person name="Dougan E. K."/>
            <person name="Thang M."/>
            <person name="Chan C."/>
        </authorList>
    </citation>
    <scope>NUCLEOTIDE SEQUENCE</scope>
</reference>
<accession>A0AA36JPA9</accession>
<organism evidence="1 2">
    <name type="scientific">Effrenium voratum</name>
    <dbReference type="NCBI Taxonomy" id="2562239"/>
    <lineage>
        <taxon>Eukaryota</taxon>
        <taxon>Sar</taxon>
        <taxon>Alveolata</taxon>
        <taxon>Dinophyceae</taxon>
        <taxon>Suessiales</taxon>
        <taxon>Symbiodiniaceae</taxon>
        <taxon>Effrenium</taxon>
    </lineage>
</organism>
<keyword evidence="2" id="KW-1185">Reference proteome</keyword>
<comment type="caution">
    <text evidence="1">The sequence shown here is derived from an EMBL/GenBank/DDBJ whole genome shotgun (WGS) entry which is preliminary data.</text>
</comment>
<dbReference type="EMBL" id="CAUJNA010003760">
    <property type="protein sequence ID" value="CAJ1409242.1"/>
    <property type="molecule type" value="Genomic_DNA"/>
</dbReference>
<name>A0AA36JPA9_9DINO</name>
<sequence length="309" mass="33819">MGRRKHPKGEAPVGRSSEEWLLAVASVPGGCPPAWLLGAVDLLPAPSCCRFSWASRLHLQSVREACGHRLALNLGEGFLRQDLVPPVPNPILALSHLESLAHSGFLFSGLRHLLRCREASSCLLEAEPSPDGLCDLLLGQLPPAVSEDRTAQEVRASIAARLAALIYHYTPPRNWASAVETLLRLCQGQGPELKTLLSKGGEVAQLLQGLPELLPKTRTAQQLKAGKMNITKLICQLLERLAYPPRQASLLLQISLPMDRANQVIPNQSDLFKQTLRALEGEVWCKGDQSLDVIVVEARKYYVMFIEGA</sequence>
<gene>
    <name evidence="1" type="ORF">EVOR1521_LOCUS30400</name>
</gene>
<dbReference type="Proteomes" id="UP001178507">
    <property type="component" value="Unassembled WGS sequence"/>
</dbReference>
<dbReference type="AlphaFoldDB" id="A0AA36JPA9"/>
<proteinExistence type="predicted"/>
<evidence type="ECO:0000313" key="1">
    <source>
        <dbReference type="EMBL" id="CAJ1409242.1"/>
    </source>
</evidence>